<keyword evidence="1" id="KW-0472">Membrane</keyword>
<dbReference type="InterPro" id="IPR029058">
    <property type="entry name" value="AB_hydrolase_fold"/>
</dbReference>
<keyword evidence="3" id="KW-1185">Reference proteome</keyword>
<keyword evidence="1" id="KW-0812">Transmembrane</keyword>
<name>A0ABN7PW35_9BURK</name>
<organism evidence="2 3">
    <name type="scientific">Cupriavidus numazuensis</name>
    <dbReference type="NCBI Taxonomy" id="221992"/>
    <lineage>
        <taxon>Bacteria</taxon>
        <taxon>Pseudomonadati</taxon>
        <taxon>Pseudomonadota</taxon>
        <taxon>Betaproteobacteria</taxon>
        <taxon>Burkholderiales</taxon>
        <taxon>Burkholderiaceae</taxon>
        <taxon>Cupriavidus</taxon>
    </lineage>
</organism>
<sequence length="317" mass="34451">MAGVQKDSVDSRAPADCFSVLLHMQGIHTGVAARLRFQSPRQWLRLPLLLSFVLLLAACTSVSPIARRQGADTLASSHGWQALRLPVRDFMLAGYAPPAAMADVLTIYIEGDGMAWLSPSRPSDDPTPLRPVALELALLHSHGTAAYLARPCQYVQDAERRGCATPYWTDRRFAAEVVEAASEAIDALKQRYHASRLVLVGYSGGGAIATLVAARRHDVVRLVTVAGNLEPLAWTRLHDLPPLAGSLNPADAWRQLQDIPQVHFVGAEDTNVPRDVAAAYAARFPADKRPEIRVIDGASHTCCWASRWPTLAGMAFP</sequence>
<gene>
    <name evidence="2" type="ORF">LMG26411_00933</name>
</gene>
<evidence type="ECO:0008006" key="4">
    <source>
        <dbReference type="Google" id="ProtNLM"/>
    </source>
</evidence>
<protein>
    <recommendedName>
        <fullName evidence="4">Alpha/beta hydrolase</fullName>
    </recommendedName>
</protein>
<dbReference type="Gene3D" id="3.40.50.1820">
    <property type="entry name" value="alpha/beta hydrolase"/>
    <property type="match status" value="1"/>
</dbReference>
<dbReference type="EMBL" id="CAJPVI010000004">
    <property type="protein sequence ID" value="CAG2134254.1"/>
    <property type="molecule type" value="Genomic_DNA"/>
</dbReference>
<accession>A0ABN7PW35</accession>
<reference evidence="2 3" key="1">
    <citation type="submission" date="2021-03" db="EMBL/GenBank/DDBJ databases">
        <authorList>
            <person name="Peeters C."/>
        </authorList>
    </citation>
    <scope>NUCLEOTIDE SEQUENCE [LARGE SCALE GENOMIC DNA]</scope>
    <source>
        <strain evidence="2 3">LMG 26411</strain>
    </source>
</reference>
<keyword evidence="1" id="KW-1133">Transmembrane helix</keyword>
<feature type="transmembrane region" description="Helical" evidence="1">
    <location>
        <begin position="43"/>
        <end position="66"/>
    </location>
</feature>
<proteinExistence type="predicted"/>
<comment type="caution">
    <text evidence="2">The sequence shown here is derived from an EMBL/GenBank/DDBJ whole genome shotgun (WGS) entry which is preliminary data.</text>
</comment>
<dbReference type="SUPFAM" id="SSF53474">
    <property type="entry name" value="alpha/beta-Hydrolases"/>
    <property type="match status" value="1"/>
</dbReference>
<evidence type="ECO:0000256" key="1">
    <source>
        <dbReference type="SAM" id="Phobius"/>
    </source>
</evidence>
<dbReference type="Proteomes" id="UP000672657">
    <property type="component" value="Unassembled WGS sequence"/>
</dbReference>
<evidence type="ECO:0000313" key="3">
    <source>
        <dbReference type="Proteomes" id="UP000672657"/>
    </source>
</evidence>
<evidence type="ECO:0000313" key="2">
    <source>
        <dbReference type="EMBL" id="CAG2134254.1"/>
    </source>
</evidence>